<accession>A0A507C5R1</accession>
<sequence>MFKGLTKQPHSGHHLIVGQEPGQINVGYSGMAFSRSLEPEKLHTPPSSSHDIQLHPRLTCA</sequence>
<organism evidence="2 3">
    <name type="scientific">Synchytrium endobioticum</name>
    <dbReference type="NCBI Taxonomy" id="286115"/>
    <lineage>
        <taxon>Eukaryota</taxon>
        <taxon>Fungi</taxon>
        <taxon>Fungi incertae sedis</taxon>
        <taxon>Chytridiomycota</taxon>
        <taxon>Chytridiomycota incertae sedis</taxon>
        <taxon>Chytridiomycetes</taxon>
        <taxon>Synchytriales</taxon>
        <taxon>Synchytriaceae</taxon>
        <taxon>Synchytrium</taxon>
    </lineage>
</organism>
<keyword evidence="3" id="KW-1185">Reference proteome</keyword>
<evidence type="ECO:0000313" key="3">
    <source>
        <dbReference type="Proteomes" id="UP000317494"/>
    </source>
</evidence>
<evidence type="ECO:0000313" key="2">
    <source>
        <dbReference type="EMBL" id="TPX33424.1"/>
    </source>
</evidence>
<dbReference type="VEuPathDB" id="FungiDB:SeMB42_g07479"/>
<feature type="non-terminal residue" evidence="2">
    <location>
        <position position="61"/>
    </location>
</feature>
<feature type="region of interest" description="Disordered" evidence="1">
    <location>
        <begin position="37"/>
        <end position="61"/>
    </location>
</feature>
<dbReference type="EMBL" id="QEAN01000535">
    <property type="protein sequence ID" value="TPX33424.1"/>
    <property type="molecule type" value="Genomic_DNA"/>
</dbReference>
<dbReference type="Proteomes" id="UP000317494">
    <property type="component" value="Unassembled WGS sequence"/>
</dbReference>
<proteinExistence type="predicted"/>
<reference evidence="2 3" key="1">
    <citation type="journal article" date="2019" name="Sci. Rep.">
        <title>Comparative genomics of chytrid fungi reveal insights into the obligate biotrophic and pathogenic lifestyle of Synchytrium endobioticum.</title>
        <authorList>
            <person name="van de Vossenberg B.T.L.H."/>
            <person name="Warris S."/>
            <person name="Nguyen H.D.T."/>
            <person name="van Gent-Pelzer M.P.E."/>
            <person name="Joly D.L."/>
            <person name="van de Geest H.C."/>
            <person name="Bonants P.J.M."/>
            <person name="Smith D.S."/>
            <person name="Levesque C.A."/>
            <person name="van der Lee T.A.J."/>
        </authorList>
    </citation>
    <scope>NUCLEOTIDE SEQUENCE [LARGE SCALE GENOMIC DNA]</scope>
    <source>
        <strain evidence="2 3">MB42</strain>
    </source>
</reference>
<gene>
    <name evidence="2" type="ORF">SeMB42_g07479</name>
</gene>
<feature type="region of interest" description="Disordered" evidence="1">
    <location>
        <begin position="1"/>
        <end position="21"/>
    </location>
</feature>
<name>A0A507C5R1_9FUNG</name>
<protein>
    <submittedName>
        <fullName evidence="2">Uncharacterized protein</fullName>
    </submittedName>
</protein>
<comment type="caution">
    <text evidence="2">The sequence shown here is derived from an EMBL/GenBank/DDBJ whole genome shotgun (WGS) entry which is preliminary data.</text>
</comment>
<dbReference type="AlphaFoldDB" id="A0A507C5R1"/>
<evidence type="ECO:0000256" key="1">
    <source>
        <dbReference type="SAM" id="MobiDB-lite"/>
    </source>
</evidence>